<feature type="transmembrane region" description="Helical" evidence="2">
    <location>
        <begin position="947"/>
        <end position="964"/>
    </location>
</feature>
<evidence type="ECO:0000313" key="5">
    <source>
        <dbReference type="EMBL" id="PJA45613.1"/>
    </source>
</evidence>
<dbReference type="Pfam" id="PF18942">
    <property type="entry name" value="DUF5689"/>
    <property type="match status" value="1"/>
</dbReference>
<feature type="signal peptide" evidence="3">
    <location>
        <begin position="1"/>
        <end position="26"/>
    </location>
</feature>
<feature type="domain" description="LTD" evidence="4">
    <location>
        <begin position="566"/>
        <end position="689"/>
    </location>
</feature>
<dbReference type="Proteomes" id="UP000229385">
    <property type="component" value="Unassembled WGS sequence"/>
</dbReference>
<dbReference type="PROSITE" id="PS51841">
    <property type="entry name" value="LTD"/>
    <property type="match status" value="3"/>
</dbReference>
<feature type="domain" description="LTD" evidence="4">
    <location>
        <begin position="233"/>
        <end position="333"/>
    </location>
</feature>
<proteinExistence type="predicted"/>
<keyword evidence="2" id="KW-0472">Membrane</keyword>
<dbReference type="AlphaFoldDB" id="A0A2M7XCM1"/>
<evidence type="ECO:0000256" key="2">
    <source>
        <dbReference type="SAM" id="Phobius"/>
    </source>
</evidence>
<evidence type="ECO:0000313" key="6">
    <source>
        <dbReference type="Proteomes" id="UP000229385"/>
    </source>
</evidence>
<gene>
    <name evidence="5" type="ORF">CO174_02350</name>
</gene>
<evidence type="ECO:0000256" key="1">
    <source>
        <dbReference type="SAM" id="MobiDB-lite"/>
    </source>
</evidence>
<feature type="chain" id="PRO_5014935055" description="LTD domain-containing protein" evidence="3">
    <location>
        <begin position="27"/>
        <end position="977"/>
    </location>
</feature>
<sequence>MMLFNKYWLAMVMLATAVALPIRTMASTPTVVISEVAWAGSSLSSSDEWIELTNVSSDPVDLSSWYLSGGGSGGSDLVIPEGTSVEPHSTYLIANYAQTHENAALLIDPHQVTATLSLSNEGFALHLYNSGGTEIDSAGDGGAPFAGGSGSTADTSDGRYRSMVRVDVSVSGSNASVWTDATSSAGFKDAIEDLGTPGFVDVAFIESVEEPVEEEEGEVLAEEVTPSEDEVVTEPTESSTSATSVILNEFVSDPKEDGVEWIELFNDSDTATSLVGWSVTDETGKATLIEAGDIEAGAFFVIEKPAGKLNNDGDVISLLNPESNVVDTVTYGSEELSAPPKGSAAARDDSGTWVHTTEPTSGTTNIISDVVAAEEDVVETVEEVIVEEDADDEDVEETLADQEDESVSEETETNDEQTSIEDVGEEEAQTYDSYPVGSVVISEFVSNPLEDDVEWIELQNVSGAVVETHGWKITDATDRATALQEAVLLDGESLIITKPKGQLNNDGDTISLFDGTSALIDSLTYGTGEVPAPAKGESLALIEGVMTISPEPTPGTYNIAPQDQEESTETQEESVEEETAEEVVVEIEETTQVPMTLNFSKLYPNTAGSDAEEEYMVITNTGDEPVSLSGWVIEDGSTDRYTGTDLSIEAGDSLTLMRPVTKLALNNAGDTLQLFAPDGTLVDQVTYGQAAQGATYNFVDGTWIWSGQKTQTQTSSTSSAPSSSSSVVHVSYTSTNAMATMSIAEARALKDDQQAKISGMVTVVPGAFASQYIYIQDETGGIQVYKHDGQFPELNVGDRISFTGTLSTSYGERRIKIASGSELDVAQAVATFIPELSLAEINESFVGQLVSTEGIVQSRASNKVILEDDGKELVIYLNTSPAVSSEQFTYGSHVTITGILTSSNGELRIRPRSQDDITMNVEEETEEIVTSAAYISGSGDTDSQSQMGYLLLLTTMAALGLLALRHYYPQRKRQIAA</sequence>
<organism evidence="5 6">
    <name type="scientific">Candidatus Uhrbacteria bacterium CG_4_9_14_3_um_filter_50_9</name>
    <dbReference type="NCBI Taxonomy" id="1975035"/>
    <lineage>
        <taxon>Bacteria</taxon>
        <taxon>Candidatus Uhriibacteriota</taxon>
    </lineage>
</organism>
<dbReference type="SUPFAM" id="SSF74853">
    <property type="entry name" value="Lamin A/C globular tail domain"/>
    <property type="match status" value="4"/>
</dbReference>
<reference evidence="6" key="1">
    <citation type="submission" date="2017-09" db="EMBL/GenBank/DDBJ databases">
        <title>Depth-based differentiation of microbial function through sediment-hosted aquifers and enrichment of novel symbionts in the deep terrestrial subsurface.</title>
        <authorList>
            <person name="Probst A.J."/>
            <person name="Ladd B."/>
            <person name="Jarett J.K."/>
            <person name="Geller-Mcgrath D.E."/>
            <person name="Sieber C.M.K."/>
            <person name="Emerson J.B."/>
            <person name="Anantharaman K."/>
            <person name="Thomas B.C."/>
            <person name="Malmstrom R."/>
            <person name="Stieglmeier M."/>
            <person name="Klingl A."/>
            <person name="Woyke T."/>
            <person name="Ryan C.M."/>
            <person name="Banfield J.F."/>
        </authorList>
    </citation>
    <scope>NUCLEOTIDE SEQUENCE [LARGE SCALE GENOMIC DNA]</scope>
</reference>
<feature type="compositionally biased region" description="Acidic residues" evidence="1">
    <location>
        <begin position="388"/>
        <end position="429"/>
    </location>
</feature>
<dbReference type="InterPro" id="IPR036415">
    <property type="entry name" value="Lamin_tail_dom_sf"/>
</dbReference>
<keyword evidence="3" id="KW-0732">Signal</keyword>
<feature type="domain" description="LTD" evidence="4">
    <location>
        <begin position="23"/>
        <end position="149"/>
    </location>
</feature>
<feature type="region of interest" description="Disordered" evidence="1">
    <location>
        <begin position="550"/>
        <end position="578"/>
    </location>
</feature>
<feature type="region of interest" description="Disordered" evidence="1">
    <location>
        <begin position="334"/>
        <end position="361"/>
    </location>
</feature>
<dbReference type="InterPro" id="IPR043744">
    <property type="entry name" value="DUF5689"/>
</dbReference>
<dbReference type="EMBL" id="PFWU01000029">
    <property type="protein sequence ID" value="PJA45613.1"/>
    <property type="molecule type" value="Genomic_DNA"/>
</dbReference>
<evidence type="ECO:0000259" key="4">
    <source>
        <dbReference type="PROSITE" id="PS51841"/>
    </source>
</evidence>
<evidence type="ECO:0000256" key="3">
    <source>
        <dbReference type="SAM" id="SignalP"/>
    </source>
</evidence>
<dbReference type="InterPro" id="IPR001322">
    <property type="entry name" value="Lamin_tail_dom"/>
</dbReference>
<dbReference type="Gene3D" id="2.60.40.1260">
    <property type="entry name" value="Lamin Tail domain"/>
    <property type="match status" value="1"/>
</dbReference>
<protein>
    <recommendedName>
        <fullName evidence="4">LTD domain-containing protein</fullName>
    </recommendedName>
</protein>
<comment type="caution">
    <text evidence="5">The sequence shown here is derived from an EMBL/GenBank/DDBJ whole genome shotgun (WGS) entry which is preliminary data.</text>
</comment>
<keyword evidence="2" id="KW-1133">Transmembrane helix</keyword>
<keyword evidence="2" id="KW-0812">Transmembrane</keyword>
<name>A0A2M7XCM1_9BACT</name>
<feature type="compositionally biased region" description="Acidic residues" evidence="1">
    <location>
        <begin position="563"/>
        <end position="578"/>
    </location>
</feature>
<dbReference type="Pfam" id="PF00932">
    <property type="entry name" value="LTD"/>
    <property type="match status" value="4"/>
</dbReference>
<accession>A0A2M7XCM1</accession>
<feature type="region of interest" description="Disordered" evidence="1">
    <location>
        <begin position="388"/>
        <end position="432"/>
    </location>
</feature>